<evidence type="ECO:0000313" key="6">
    <source>
        <dbReference type="Proteomes" id="UP000192342"/>
    </source>
</evidence>
<dbReference type="InterPro" id="IPR002347">
    <property type="entry name" value="SDR_fam"/>
</dbReference>
<dbReference type="EMBL" id="AQQV01000003">
    <property type="protein sequence ID" value="ORE86326.1"/>
    <property type="molecule type" value="Genomic_DNA"/>
</dbReference>
<keyword evidence="6" id="KW-1185">Reference proteome</keyword>
<dbReference type="PANTHER" id="PTHR44196:SF1">
    <property type="entry name" value="DEHYDROGENASE_REDUCTASE SDR FAMILY MEMBER 7B"/>
    <property type="match status" value="1"/>
</dbReference>
<keyword evidence="2" id="KW-0560">Oxidoreductase</keyword>
<organism evidence="5 6">
    <name type="scientific">Oceanococcus atlanticus</name>
    <dbReference type="NCBI Taxonomy" id="1317117"/>
    <lineage>
        <taxon>Bacteria</taxon>
        <taxon>Pseudomonadati</taxon>
        <taxon>Pseudomonadota</taxon>
        <taxon>Gammaproteobacteria</taxon>
        <taxon>Chromatiales</taxon>
        <taxon>Oceanococcaceae</taxon>
        <taxon>Oceanococcus</taxon>
    </lineage>
</organism>
<sequence>MSSVAGKRILITGASSGIGRAAALQLAEQGAELILAARREDELQALVDDIHAAGGKAASYSVDLSDFEALDAFADQVLADFGAVDVLVNNAGRSIRRPITESLDRFHDFERCMQINYFSAVRLTLKLLPAMLAQQHGHVINVLTWGTLLPAPRFSAYVGSKMALDGFSQSLASELPSKGIAVTTVHYPIVRTPMIAPTKAYDKMPGMSAEQAGAWIVKAVKKRPSRIAPRFALAAGLNSYIFPKLAQRIAGKLPV</sequence>
<protein>
    <recommendedName>
        <fullName evidence="4">Ketoreductase domain-containing protein</fullName>
    </recommendedName>
</protein>
<comment type="similarity">
    <text evidence="1 3">Belongs to the short-chain dehydrogenases/reductases (SDR) family.</text>
</comment>
<dbReference type="Gene3D" id="3.40.50.720">
    <property type="entry name" value="NAD(P)-binding Rossmann-like Domain"/>
    <property type="match status" value="1"/>
</dbReference>
<dbReference type="InterPro" id="IPR057326">
    <property type="entry name" value="KR_dom"/>
</dbReference>
<dbReference type="SMART" id="SM00822">
    <property type="entry name" value="PKS_KR"/>
    <property type="match status" value="1"/>
</dbReference>
<accession>A0A1Y1SDA7</accession>
<comment type="caution">
    <text evidence="5">The sequence shown here is derived from an EMBL/GenBank/DDBJ whole genome shotgun (WGS) entry which is preliminary data.</text>
</comment>
<dbReference type="Pfam" id="PF00106">
    <property type="entry name" value="adh_short"/>
    <property type="match status" value="1"/>
</dbReference>
<dbReference type="PRINTS" id="PR00080">
    <property type="entry name" value="SDRFAMILY"/>
</dbReference>
<dbReference type="CDD" id="cd05233">
    <property type="entry name" value="SDR_c"/>
    <property type="match status" value="1"/>
</dbReference>
<dbReference type="STRING" id="1317117.ATO7_13553"/>
<evidence type="ECO:0000259" key="4">
    <source>
        <dbReference type="SMART" id="SM00822"/>
    </source>
</evidence>
<dbReference type="OrthoDB" id="9810734at2"/>
<dbReference type="Proteomes" id="UP000192342">
    <property type="component" value="Unassembled WGS sequence"/>
</dbReference>
<dbReference type="InterPro" id="IPR036291">
    <property type="entry name" value="NAD(P)-bd_dom_sf"/>
</dbReference>
<dbReference type="PRINTS" id="PR00081">
    <property type="entry name" value="GDHRDH"/>
</dbReference>
<dbReference type="RefSeq" id="WP_083562591.1">
    <property type="nucleotide sequence ID" value="NZ_AQQV01000003.1"/>
</dbReference>
<dbReference type="GO" id="GO:0016491">
    <property type="term" value="F:oxidoreductase activity"/>
    <property type="evidence" value="ECO:0007669"/>
    <property type="project" value="UniProtKB-KW"/>
</dbReference>
<gene>
    <name evidence="5" type="ORF">ATO7_13553</name>
</gene>
<dbReference type="SUPFAM" id="SSF51735">
    <property type="entry name" value="NAD(P)-binding Rossmann-fold domains"/>
    <property type="match status" value="1"/>
</dbReference>
<evidence type="ECO:0000256" key="1">
    <source>
        <dbReference type="ARBA" id="ARBA00006484"/>
    </source>
</evidence>
<feature type="domain" description="Ketoreductase" evidence="4">
    <location>
        <begin position="7"/>
        <end position="193"/>
    </location>
</feature>
<evidence type="ECO:0000256" key="3">
    <source>
        <dbReference type="RuleBase" id="RU000363"/>
    </source>
</evidence>
<dbReference type="AlphaFoldDB" id="A0A1Y1SDA7"/>
<name>A0A1Y1SDA7_9GAMM</name>
<evidence type="ECO:0000313" key="5">
    <source>
        <dbReference type="EMBL" id="ORE86326.1"/>
    </source>
</evidence>
<proteinExistence type="inferred from homology"/>
<evidence type="ECO:0000256" key="2">
    <source>
        <dbReference type="ARBA" id="ARBA00023002"/>
    </source>
</evidence>
<dbReference type="PANTHER" id="PTHR44196">
    <property type="entry name" value="DEHYDROGENASE/REDUCTASE SDR FAMILY MEMBER 7B"/>
    <property type="match status" value="1"/>
</dbReference>
<reference evidence="5 6" key="1">
    <citation type="submission" date="2013-04" db="EMBL/GenBank/DDBJ databases">
        <title>Oceanococcus atlanticus 22II-S10r2 Genome Sequencing.</title>
        <authorList>
            <person name="Lai Q."/>
            <person name="Li G."/>
            <person name="Shao Z."/>
        </authorList>
    </citation>
    <scope>NUCLEOTIDE SEQUENCE [LARGE SCALE GENOMIC DNA]</scope>
    <source>
        <strain evidence="5 6">22II-S10r2</strain>
    </source>
</reference>
<dbReference type="GO" id="GO:0016020">
    <property type="term" value="C:membrane"/>
    <property type="evidence" value="ECO:0007669"/>
    <property type="project" value="TreeGrafter"/>
</dbReference>